<evidence type="ECO:0000256" key="1">
    <source>
        <dbReference type="SAM" id="MobiDB-lite"/>
    </source>
</evidence>
<organism evidence="2 3">
    <name type="scientific">Salix dunnii</name>
    <dbReference type="NCBI Taxonomy" id="1413687"/>
    <lineage>
        <taxon>Eukaryota</taxon>
        <taxon>Viridiplantae</taxon>
        <taxon>Streptophyta</taxon>
        <taxon>Embryophyta</taxon>
        <taxon>Tracheophyta</taxon>
        <taxon>Spermatophyta</taxon>
        <taxon>Magnoliopsida</taxon>
        <taxon>eudicotyledons</taxon>
        <taxon>Gunneridae</taxon>
        <taxon>Pentapetalae</taxon>
        <taxon>rosids</taxon>
        <taxon>fabids</taxon>
        <taxon>Malpighiales</taxon>
        <taxon>Salicaceae</taxon>
        <taxon>Saliceae</taxon>
        <taxon>Salix</taxon>
    </lineage>
</organism>
<dbReference type="Proteomes" id="UP000657918">
    <property type="component" value="Unassembled WGS sequence"/>
</dbReference>
<accession>A0A835MYP4</accession>
<sequence>MAETQFNSKVKIVRSDNDKFPFQNFPHSAAHTPHNPFPPNSIHPVSEPINPALLFDDRASQPTDPPDPPVTTSDRPPHPAQDSSPNPPARELNSNQPTTIPSSPSVIPANTPQPRRSTRPTKTPSFLQEFHVEAALPVRPVPSSSTSNVQPSEEDRIYEELDETKARIEKLKADLKHEAEFSDNFKCSRRLIFRKWEILLLREKKCKISSRVSSRCTKSCSANHISKVAGWSSRQEKLTTELDNSGLQWRTKKQELKNLTWN</sequence>
<evidence type="ECO:0000313" key="3">
    <source>
        <dbReference type="Proteomes" id="UP000657918"/>
    </source>
</evidence>
<feature type="region of interest" description="Disordered" evidence="1">
    <location>
        <begin position="1"/>
        <end position="123"/>
    </location>
</feature>
<gene>
    <name evidence="2" type="ORF">SADUNF_Sadunf05G0050000</name>
</gene>
<dbReference type="OrthoDB" id="10651000at2759"/>
<evidence type="ECO:0000313" key="2">
    <source>
        <dbReference type="EMBL" id="KAF9681889.1"/>
    </source>
</evidence>
<dbReference type="AlphaFoldDB" id="A0A835MYP4"/>
<proteinExistence type="predicted"/>
<dbReference type="EMBL" id="JADGMS010000005">
    <property type="protein sequence ID" value="KAF9681889.1"/>
    <property type="molecule type" value="Genomic_DNA"/>
</dbReference>
<feature type="compositionally biased region" description="Low complexity" evidence="1">
    <location>
        <begin position="97"/>
        <end position="108"/>
    </location>
</feature>
<comment type="caution">
    <text evidence="2">The sequence shown here is derived from an EMBL/GenBank/DDBJ whole genome shotgun (WGS) entry which is preliminary data.</text>
</comment>
<keyword evidence="3" id="KW-1185">Reference proteome</keyword>
<name>A0A835MYP4_9ROSI</name>
<reference evidence="2 3" key="1">
    <citation type="submission" date="2020-10" db="EMBL/GenBank/DDBJ databases">
        <title>Plant Genome Project.</title>
        <authorList>
            <person name="Zhang R.-G."/>
        </authorList>
    </citation>
    <scope>NUCLEOTIDE SEQUENCE [LARGE SCALE GENOMIC DNA]</scope>
    <source>
        <strain evidence="2">FAFU-HL-1</strain>
        <tissue evidence="2">Leaf</tissue>
    </source>
</reference>
<protein>
    <submittedName>
        <fullName evidence="2">Uncharacterized protein</fullName>
    </submittedName>
</protein>
<feature type="compositionally biased region" description="Polar residues" evidence="1">
    <location>
        <begin position="110"/>
        <end position="123"/>
    </location>
</feature>